<feature type="binding site" evidence="1">
    <location>
        <position position="81"/>
    </location>
    <ligand>
        <name>Mg(2+)</name>
        <dbReference type="ChEBI" id="CHEBI:18420"/>
        <label>1</label>
        <note>catalytic</note>
    </ligand>
</feature>
<evidence type="ECO:0000313" key="2">
    <source>
        <dbReference type="EMBL" id="PAX08494.1"/>
    </source>
</evidence>
<evidence type="ECO:0000256" key="1">
    <source>
        <dbReference type="PIRSR" id="PIRSR600760-2"/>
    </source>
</evidence>
<feature type="binding site" evidence="1">
    <location>
        <position position="60"/>
    </location>
    <ligand>
        <name>Mg(2+)</name>
        <dbReference type="ChEBI" id="CHEBI:18420"/>
        <label>1</label>
        <note>catalytic</note>
    </ligand>
</feature>
<keyword evidence="1" id="KW-0479">Metal-binding</keyword>
<keyword evidence="1" id="KW-0460">Magnesium</keyword>
<dbReference type="CDD" id="cd01638">
    <property type="entry name" value="CysQ"/>
    <property type="match status" value="1"/>
</dbReference>
<dbReference type="PANTHER" id="PTHR43028:SF5">
    <property type="entry name" value="3'(2'),5'-BISPHOSPHATE NUCLEOTIDASE 1"/>
    <property type="match status" value="1"/>
</dbReference>
<dbReference type="SUPFAM" id="SSF56655">
    <property type="entry name" value="Carbohydrate phosphatase"/>
    <property type="match status" value="1"/>
</dbReference>
<dbReference type="InterPro" id="IPR050725">
    <property type="entry name" value="CysQ/Inositol_MonoPase"/>
</dbReference>
<reference evidence="3" key="1">
    <citation type="submission" date="2017-09" db="EMBL/GenBank/DDBJ databases">
        <authorList>
            <person name="Feng G."/>
            <person name="Zhu H."/>
        </authorList>
    </citation>
    <scope>NUCLEOTIDE SEQUENCE [LARGE SCALE GENOMIC DNA]</scope>
    <source>
        <strain evidence="3">1PNM-20</strain>
    </source>
</reference>
<dbReference type="AlphaFoldDB" id="A0A2A2SGT0"/>
<protein>
    <submittedName>
        <fullName evidence="2">3'(2'),5'-bisphosphate nucleotidase CysQ</fullName>
    </submittedName>
</protein>
<proteinExistence type="predicted"/>
<dbReference type="GO" id="GO:0050427">
    <property type="term" value="P:3'-phosphoadenosine 5'-phosphosulfate metabolic process"/>
    <property type="evidence" value="ECO:0007669"/>
    <property type="project" value="TreeGrafter"/>
</dbReference>
<dbReference type="Gene3D" id="3.30.540.10">
    <property type="entry name" value="Fructose-1,6-Bisphosphatase, subunit A, domain 1"/>
    <property type="match status" value="1"/>
</dbReference>
<dbReference type="Proteomes" id="UP000218151">
    <property type="component" value="Unassembled WGS sequence"/>
</dbReference>
<dbReference type="GO" id="GO:0046872">
    <property type="term" value="F:metal ion binding"/>
    <property type="evidence" value="ECO:0007669"/>
    <property type="project" value="UniProtKB-KW"/>
</dbReference>
<dbReference type="RefSeq" id="WP_095997004.1">
    <property type="nucleotide sequence ID" value="NZ_NSLI01000002.1"/>
</dbReference>
<dbReference type="PANTHER" id="PTHR43028">
    <property type="entry name" value="3'(2'),5'-BISPHOSPHATE NUCLEOTIDASE 1"/>
    <property type="match status" value="1"/>
</dbReference>
<keyword evidence="3" id="KW-1185">Reference proteome</keyword>
<name>A0A2A2SGT0_9SPHN</name>
<dbReference type="Gene3D" id="3.40.190.80">
    <property type="match status" value="1"/>
</dbReference>
<organism evidence="2 3">
    <name type="scientific">Sphingomonas lenta</name>
    <dbReference type="NCBI Taxonomy" id="1141887"/>
    <lineage>
        <taxon>Bacteria</taxon>
        <taxon>Pseudomonadati</taxon>
        <taxon>Pseudomonadota</taxon>
        <taxon>Alphaproteobacteria</taxon>
        <taxon>Sphingomonadales</taxon>
        <taxon>Sphingomonadaceae</taxon>
        <taxon>Sphingomonas</taxon>
    </lineage>
</organism>
<dbReference type="GO" id="GO:0008441">
    <property type="term" value="F:3'(2'),5'-bisphosphate nucleotidase activity"/>
    <property type="evidence" value="ECO:0007669"/>
    <property type="project" value="TreeGrafter"/>
</dbReference>
<comment type="caution">
    <text evidence="2">The sequence shown here is derived from an EMBL/GenBank/DDBJ whole genome shotgun (WGS) entry which is preliminary data.</text>
</comment>
<dbReference type="OrthoDB" id="9785695at2"/>
<feature type="binding site" evidence="1">
    <location>
        <position position="189"/>
    </location>
    <ligand>
        <name>Mg(2+)</name>
        <dbReference type="ChEBI" id="CHEBI:18420"/>
        <label>1</label>
        <note>catalytic</note>
    </ligand>
</feature>
<feature type="binding site" evidence="1">
    <location>
        <position position="80"/>
    </location>
    <ligand>
        <name>Mg(2+)</name>
        <dbReference type="ChEBI" id="CHEBI:18420"/>
        <label>1</label>
        <note>catalytic</note>
    </ligand>
</feature>
<accession>A0A2A2SGT0</accession>
<feature type="binding site" evidence="1">
    <location>
        <position position="78"/>
    </location>
    <ligand>
        <name>Mg(2+)</name>
        <dbReference type="ChEBI" id="CHEBI:18420"/>
        <label>1</label>
        <note>catalytic</note>
    </ligand>
</feature>
<dbReference type="EMBL" id="NSLI01000002">
    <property type="protein sequence ID" value="PAX08494.1"/>
    <property type="molecule type" value="Genomic_DNA"/>
</dbReference>
<evidence type="ECO:0000313" key="3">
    <source>
        <dbReference type="Proteomes" id="UP000218151"/>
    </source>
</evidence>
<dbReference type="Pfam" id="PF00459">
    <property type="entry name" value="Inositol_P"/>
    <property type="match status" value="1"/>
</dbReference>
<dbReference type="GO" id="GO:0000103">
    <property type="term" value="P:sulfate assimilation"/>
    <property type="evidence" value="ECO:0007669"/>
    <property type="project" value="TreeGrafter"/>
</dbReference>
<dbReference type="InterPro" id="IPR000760">
    <property type="entry name" value="Inositol_monophosphatase-like"/>
</dbReference>
<sequence>MTDAELARSIAEEAGRLLLDLRRTGGLAGKALGDEGDARANALILRRLAAARRDDAVLSEESHDDQARCACPRVWIVDPLDGTREYAEGRDDWAVHVALSVDRHAAAGAVALPATDTTLVSGEPRVPHALPARPRMVVSRSRPPALATRVAEAIGAELIPMGSAGAKAMAVVRGEADLYLHAGGQHEWDNCAPVAVARAHGLHASRVDGAELVYNCPDPRLPDLLICHPELAERVIGLVRSLS</sequence>
<comment type="cofactor">
    <cofactor evidence="1">
        <name>Mg(2+)</name>
        <dbReference type="ChEBI" id="CHEBI:18420"/>
    </cofactor>
</comment>
<gene>
    <name evidence="2" type="ORF">CKY28_03655</name>
</gene>